<dbReference type="OrthoDB" id="757982at2759"/>
<dbReference type="Gene3D" id="2.40.330.10">
    <property type="entry name" value="DNA-binding pseudobarrel domain"/>
    <property type="match status" value="1"/>
</dbReference>
<dbReference type="PANTHER" id="PTHR46245">
    <property type="entry name" value="B3 DOMAIN-CONTAINING PROTEIN OS07G0563300"/>
    <property type="match status" value="1"/>
</dbReference>
<keyword evidence="2" id="KW-0238">DNA-binding</keyword>
<feature type="compositionally biased region" description="Basic residues" evidence="5">
    <location>
        <begin position="167"/>
        <end position="177"/>
    </location>
</feature>
<feature type="compositionally biased region" description="Gly residues" evidence="5">
    <location>
        <begin position="147"/>
        <end position="157"/>
    </location>
</feature>
<evidence type="ECO:0000256" key="3">
    <source>
        <dbReference type="ARBA" id="ARBA00023163"/>
    </source>
</evidence>
<evidence type="ECO:0000256" key="2">
    <source>
        <dbReference type="ARBA" id="ARBA00023125"/>
    </source>
</evidence>
<evidence type="ECO:0000313" key="8">
    <source>
        <dbReference type="Proteomes" id="UP000054498"/>
    </source>
</evidence>
<dbReference type="PROSITE" id="PS50863">
    <property type="entry name" value="B3"/>
    <property type="match status" value="1"/>
</dbReference>
<proteinExistence type="predicted"/>
<dbReference type="GO" id="GO:0003677">
    <property type="term" value="F:DNA binding"/>
    <property type="evidence" value="ECO:0007669"/>
    <property type="project" value="UniProtKB-KW"/>
</dbReference>
<evidence type="ECO:0000259" key="6">
    <source>
        <dbReference type="PROSITE" id="PS50863"/>
    </source>
</evidence>
<dbReference type="Proteomes" id="UP000054498">
    <property type="component" value="Unassembled WGS sequence"/>
</dbReference>
<reference evidence="7 8" key="1">
    <citation type="journal article" date="2013" name="BMC Genomics">
        <title>Reconstruction of the lipid metabolism for the microalga Monoraphidium neglectum from its genome sequence reveals characteristics suitable for biofuel production.</title>
        <authorList>
            <person name="Bogen C."/>
            <person name="Al-Dilaimi A."/>
            <person name="Albersmeier A."/>
            <person name="Wichmann J."/>
            <person name="Grundmann M."/>
            <person name="Rupp O."/>
            <person name="Lauersen K.J."/>
            <person name="Blifernez-Klassen O."/>
            <person name="Kalinowski J."/>
            <person name="Goesmann A."/>
            <person name="Mussgnug J.H."/>
            <person name="Kruse O."/>
        </authorList>
    </citation>
    <scope>NUCLEOTIDE SEQUENCE [LARGE SCALE GENOMIC DNA]</scope>
    <source>
        <strain evidence="7 8">SAG 48.87</strain>
    </source>
</reference>
<dbReference type="SMART" id="SM01019">
    <property type="entry name" value="B3"/>
    <property type="match status" value="1"/>
</dbReference>
<dbReference type="CDD" id="cd10017">
    <property type="entry name" value="B3_DNA"/>
    <property type="match status" value="1"/>
</dbReference>
<keyword evidence="3" id="KW-0804">Transcription</keyword>
<dbReference type="InterPro" id="IPR015300">
    <property type="entry name" value="DNA-bd_pseudobarrel_sf"/>
</dbReference>
<name>A0A0D2K5W5_9CHLO</name>
<feature type="region of interest" description="Disordered" evidence="5">
    <location>
        <begin position="131"/>
        <end position="190"/>
    </location>
</feature>
<dbReference type="KEGG" id="mng:MNEG_2226"/>
<keyword evidence="4" id="KW-0539">Nucleus</keyword>
<dbReference type="Pfam" id="PF02362">
    <property type="entry name" value="B3"/>
    <property type="match status" value="1"/>
</dbReference>
<feature type="compositionally biased region" description="Low complexity" evidence="5">
    <location>
        <begin position="131"/>
        <end position="142"/>
    </location>
</feature>
<sequence>MAAEAEAQAAAVLEQLQRVGAKVFFEKQLTSSDVSASGRVVVPKAMAEQYFPKLDNPAGISLEVEDAHGETYTLRWRFWINNQSRMYLLEGTADLQHRYHLKMGDVLIFAQKGDKDKAVVLAGRPATRADAMRKAAAAARKPSPTPAGGGGGKGGAGRNKDKAIKERNRRAAMRRHGVNPEDVEPPADGVFRAVPSDSMADAPNAVSQVRAGRWLASLNLAGELYQAFFPNEDQAAEAILLSGFTQPDVSA</sequence>
<evidence type="ECO:0000256" key="5">
    <source>
        <dbReference type="SAM" id="MobiDB-lite"/>
    </source>
</evidence>
<evidence type="ECO:0000313" key="7">
    <source>
        <dbReference type="EMBL" id="KIZ05738.1"/>
    </source>
</evidence>
<gene>
    <name evidence="7" type="ORF">MNEG_2226</name>
</gene>
<evidence type="ECO:0000256" key="4">
    <source>
        <dbReference type="ARBA" id="ARBA00023242"/>
    </source>
</evidence>
<dbReference type="EMBL" id="KK100463">
    <property type="protein sequence ID" value="KIZ05738.1"/>
    <property type="molecule type" value="Genomic_DNA"/>
</dbReference>
<feature type="domain" description="TF-B3" evidence="6">
    <location>
        <begin position="25"/>
        <end position="125"/>
    </location>
</feature>
<dbReference type="GeneID" id="25735104"/>
<dbReference type="AlphaFoldDB" id="A0A0D2K5W5"/>
<protein>
    <recommendedName>
        <fullName evidence="6">TF-B3 domain-containing protein</fullName>
    </recommendedName>
</protein>
<dbReference type="STRING" id="145388.A0A0D2K5W5"/>
<keyword evidence="8" id="KW-1185">Reference proteome</keyword>
<evidence type="ECO:0000256" key="1">
    <source>
        <dbReference type="ARBA" id="ARBA00023015"/>
    </source>
</evidence>
<organism evidence="7 8">
    <name type="scientific">Monoraphidium neglectum</name>
    <dbReference type="NCBI Taxonomy" id="145388"/>
    <lineage>
        <taxon>Eukaryota</taxon>
        <taxon>Viridiplantae</taxon>
        <taxon>Chlorophyta</taxon>
        <taxon>core chlorophytes</taxon>
        <taxon>Chlorophyceae</taxon>
        <taxon>CS clade</taxon>
        <taxon>Sphaeropleales</taxon>
        <taxon>Selenastraceae</taxon>
        <taxon>Monoraphidium</taxon>
    </lineage>
</organism>
<dbReference type="SUPFAM" id="SSF101936">
    <property type="entry name" value="DNA-binding pseudobarrel domain"/>
    <property type="match status" value="1"/>
</dbReference>
<dbReference type="InterPro" id="IPR003340">
    <property type="entry name" value="B3_DNA-bd"/>
</dbReference>
<keyword evidence="1" id="KW-0805">Transcription regulation</keyword>
<accession>A0A0D2K5W5</accession>
<dbReference type="RefSeq" id="XP_013904757.1">
    <property type="nucleotide sequence ID" value="XM_014049303.1"/>
</dbReference>